<evidence type="ECO:0000259" key="11">
    <source>
        <dbReference type="PROSITE" id="PS51755"/>
    </source>
</evidence>
<dbReference type="CDD" id="cd17574">
    <property type="entry name" value="REC_OmpR"/>
    <property type="match status" value="1"/>
</dbReference>
<dbReference type="AlphaFoldDB" id="A0A3R6AD17"/>
<feature type="domain" description="OmpR/PhoB-type" evidence="11">
    <location>
        <begin position="127"/>
        <end position="220"/>
    </location>
</feature>
<evidence type="ECO:0000313" key="12">
    <source>
        <dbReference type="EMBL" id="RHA87543.1"/>
    </source>
</evidence>
<dbReference type="FunFam" id="3.40.50.2300:FF:000001">
    <property type="entry name" value="DNA-binding response regulator PhoB"/>
    <property type="match status" value="1"/>
</dbReference>
<dbReference type="PROSITE" id="PS50110">
    <property type="entry name" value="RESPONSE_REGULATORY"/>
    <property type="match status" value="1"/>
</dbReference>
<name>A0A3R6AD17_9FIRM</name>
<dbReference type="Proteomes" id="UP000283492">
    <property type="component" value="Unassembled WGS sequence"/>
</dbReference>
<feature type="DNA-binding region" description="OmpR/PhoB-type" evidence="9">
    <location>
        <begin position="127"/>
        <end position="220"/>
    </location>
</feature>
<keyword evidence="4" id="KW-0805">Transcription regulation</keyword>
<dbReference type="SUPFAM" id="SSF52172">
    <property type="entry name" value="CheY-like"/>
    <property type="match status" value="1"/>
</dbReference>
<dbReference type="GO" id="GO:0032993">
    <property type="term" value="C:protein-DNA complex"/>
    <property type="evidence" value="ECO:0007669"/>
    <property type="project" value="TreeGrafter"/>
</dbReference>
<feature type="domain" description="Response regulatory" evidence="10">
    <location>
        <begin position="3"/>
        <end position="116"/>
    </location>
</feature>
<dbReference type="SMART" id="SM00448">
    <property type="entry name" value="REC"/>
    <property type="match status" value="1"/>
</dbReference>
<dbReference type="CDD" id="cd00383">
    <property type="entry name" value="trans_reg_C"/>
    <property type="match status" value="1"/>
</dbReference>
<dbReference type="InterPro" id="IPR039420">
    <property type="entry name" value="WalR-like"/>
</dbReference>
<dbReference type="PANTHER" id="PTHR48111">
    <property type="entry name" value="REGULATOR OF RPOS"/>
    <property type="match status" value="1"/>
</dbReference>
<dbReference type="GO" id="GO:0005829">
    <property type="term" value="C:cytosol"/>
    <property type="evidence" value="ECO:0007669"/>
    <property type="project" value="TreeGrafter"/>
</dbReference>
<accession>A0A3R6AD17</accession>
<evidence type="ECO:0000256" key="8">
    <source>
        <dbReference type="PROSITE-ProRule" id="PRU00169"/>
    </source>
</evidence>
<proteinExistence type="predicted"/>
<dbReference type="GO" id="GO:0000976">
    <property type="term" value="F:transcription cis-regulatory region binding"/>
    <property type="evidence" value="ECO:0007669"/>
    <property type="project" value="TreeGrafter"/>
</dbReference>
<dbReference type="InterPro" id="IPR036388">
    <property type="entry name" value="WH-like_DNA-bd_sf"/>
</dbReference>
<feature type="modified residue" description="4-aspartylphosphate" evidence="8">
    <location>
        <position position="52"/>
    </location>
</feature>
<evidence type="ECO:0000256" key="2">
    <source>
        <dbReference type="ARBA" id="ARBA00022553"/>
    </source>
</evidence>
<evidence type="ECO:0000256" key="5">
    <source>
        <dbReference type="ARBA" id="ARBA00023125"/>
    </source>
</evidence>
<evidence type="ECO:0000256" key="6">
    <source>
        <dbReference type="ARBA" id="ARBA00023163"/>
    </source>
</evidence>
<dbReference type="PROSITE" id="PS51755">
    <property type="entry name" value="OMPR_PHOB"/>
    <property type="match status" value="1"/>
</dbReference>
<organism evidence="12 13">
    <name type="scientific">Roseburia inulinivorans</name>
    <dbReference type="NCBI Taxonomy" id="360807"/>
    <lineage>
        <taxon>Bacteria</taxon>
        <taxon>Bacillati</taxon>
        <taxon>Bacillota</taxon>
        <taxon>Clostridia</taxon>
        <taxon>Lachnospirales</taxon>
        <taxon>Lachnospiraceae</taxon>
        <taxon>Roseburia</taxon>
    </lineage>
</organism>
<keyword evidence="6" id="KW-0804">Transcription</keyword>
<dbReference type="InterPro" id="IPR001867">
    <property type="entry name" value="OmpR/PhoB-type_DNA-bd"/>
</dbReference>
<comment type="caution">
    <text evidence="12">The sequence shown here is derived from an EMBL/GenBank/DDBJ whole genome shotgun (WGS) entry which is preliminary data.</text>
</comment>
<sequence length="220" mass="25553">MPKILIVEDDFDIQELLENFLQENAYETATANDGIEAITLFNNNQFDLILLDIMLPKIDGYTICELIRKQSNIPIIMLTALDSEEQQIKGLDLQIDDYITKPFSMPILLRKIAAILRRSNQGTINSPHTIQYQNLVLSLDGYTVKVDEKSFMLTQKEFELLRELLTHQGQVLTRQSLLNKIWKYDFYGDERVVDTHIKNLRKKLDINFIQTVRGVGYKID</sequence>
<dbReference type="Gene3D" id="1.10.10.10">
    <property type="entry name" value="Winged helix-like DNA-binding domain superfamily/Winged helix DNA-binding domain"/>
    <property type="match status" value="1"/>
</dbReference>
<dbReference type="EMBL" id="QSFX01000019">
    <property type="protein sequence ID" value="RHA87543.1"/>
    <property type="molecule type" value="Genomic_DNA"/>
</dbReference>
<comment type="function">
    <text evidence="7">May play the central regulatory role in sporulation. It may be an element of the effector pathway responsible for the activation of sporulation genes in response to nutritional stress. Spo0A may act in concert with spo0H (a sigma factor) to control the expression of some genes that are critical to the sporulation process.</text>
</comment>
<dbReference type="PANTHER" id="PTHR48111:SF32">
    <property type="entry name" value="STAGE 0 SPORULATION PROTEIN A HOMOLOG"/>
    <property type="match status" value="1"/>
</dbReference>
<dbReference type="FunFam" id="1.10.10.10:FF:000018">
    <property type="entry name" value="DNA-binding response regulator ResD"/>
    <property type="match status" value="1"/>
</dbReference>
<reference evidence="12 13" key="1">
    <citation type="submission" date="2018-08" db="EMBL/GenBank/DDBJ databases">
        <title>A genome reference for cultivated species of the human gut microbiota.</title>
        <authorList>
            <person name="Zou Y."/>
            <person name="Xue W."/>
            <person name="Luo G."/>
        </authorList>
    </citation>
    <scope>NUCLEOTIDE SEQUENCE [LARGE SCALE GENOMIC DNA]</scope>
    <source>
        <strain evidence="12 13">AM42-1AC</strain>
    </source>
</reference>
<evidence type="ECO:0000256" key="4">
    <source>
        <dbReference type="ARBA" id="ARBA00023015"/>
    </source>
</evidence>
<protein>
    <recommendedName>
        <fullName evidence="1">Stage 0 sporulation protein A homolog</fullName>
    </recommendedName>
</protein>
<evidence type="ECO:0000256" key="3">
    <source>
        <dbReference type="ARBA" id="ARBA00023012"/>
    </source>
</evidence>
<dbReference type="Pfam" id="PF00072">
    <property type="entry name" value="Response_reg"/>
    <property type="match status" value="1"/>
</dbReference>
<keyword evidence="2 8" id="KW-0597">Phosphoprotein</keyword>
<dbReference type="GO" id="GO:0006355">
    <property type="term" value="P:regulation of DNA-templated transcription"/>
    <property type="evidence" value="ECO:0007669"/>
    <property type="project" value="InterPro"/>
</dbReference>
<dbReference type="InterPro" id="IPR001789">
    <property type="entry name" value="Sig_transdc_resp-reg_receiver"/>
</dbReference>
<dbReference type="Pfam" id="PF00486">
    <property type="entry name" value="Trans_reg_C"/>
    <property type="match status" value="1"/>
</dbReference>
<evidence type="ECO:0000313" key="13">
    <source>
        <dbReference type="Proteomes" id="UP000283492"/>
    </source>
</evidence>
<dbReference type="SMART" id="SM00862">
    <property type="entry name" value="Trans_reg_C"/>
    <property type="match status" value="1"/>
</dbReference>
<keyword evidence="5 9" id="KW-0238">DNA-binding</keyword>
<evidence type="ECO:0000256" key="9">
    <source>
        <dbReference type="PROSITE-ProRule" id="PRU01091"/>
    </source>
</evidence>
<evidence type="ECO:0000259" key="10">
    <source>
        <dbReference type="PROSITE" id="PS50110"/>
    </source>
</evidence>
<dbReference type="GO" id="GO:0000156">
    <property type="term" value="F:phosphorelay response regulator activity"/>
    <property type="evidence" value="ECO:0007669"/>
    <property type="project" value="TreeGrafter"/>
</dbReference>
<gene>
    <name evidence="12" type="ORF">DW914_10735</name>
</gene>
<keyword evidence="3" id="KW-0902">Two-component regulatory system</keyword>
<dbReference type="RefSeq" id="WP_118581957.1">
    <property type="nucleotide sequence ID" value="NZ_CABJFX010000019.1"/>
</dbReference>
<evidence type="ECO:0000256" key="7">
    <source>
        <dbReference type="ARBA" id="ARBA00024867"/>
    </source>
</evidence>
<dbReference type="InterPro" id="IPR011006">
    <property type="entry name" value="CheY-like_superfamily"/>
</dbReference>
<evidence type="ECO:0000256" key="1">
    <source>
        <dbReference type="ARBA" id="ARBA00018672"/>
    </source>
</evidence>
<dbReference type="Gene3D" id="3.40.50.2300">
    <property type="match status" value="1"/>
</dbReference>